<dbReference type="AlphaFoldDB" id="W1N6G0"/>
<dbReference type="OrthoDB" id="9780943at2"/>
<dbReference type="KEGG" id="hhu:AR456_06560"/>
<evidence type="ECO:0000256" key="1">
    <source>
        <dbReference type="ARBA" id="ARBA00006987"/>
    </source>
</evidence>
<sequence>MKKFNMITPVAAVAALSFATYATANQQDSDANAYPEDTLNYIIAFGPGGGNDLMSRTVVEIINKYDLYGDENIVVENREGGSGAVGFSFVKNQEGNPYFATSTSGNFISTPLISNTDWNYSDFTPIGLLANDAMFLVVPKDSEFESMDDFVDAAKSRRLTVGGIGAAGPDRVVAGLLMDAADITFEYVPSQDGGQVVTSLTSGSVDAIISNPSEVSGQLDAGNFKALAYSEPERSDIYPDIPTFMEQGYDLSFSLPRGVVLPGGVNTEIQDWWVATLQKVVETPEWEDYLKTNSMSGNTIWGDDFEAYLERTNSQFEETLKDIGAIK</sequence>
<name>W1N6G0_9GAMM</name>
<accession>W1N6G0</accession>
<evidence type="ECO:0000256" key="2">
    <source>
        <dbReference type="SAM" id="SignalP"/>
    </source>
</evidence>
<gene>
    <name evidence="3" type="ORF">BJB45_05170</name>
</gene>
<dbReference type="Gene3D" id="3.40.190.10">
    <property type="entry name" value="Periplasmic binding protein-like II"/>
    <property type="match status" value="1"/>
</dbReference>
<dbReference type="EMBL" id="AVBC01000039">
    <property type="protein sequence ID" value="ERL50520.1"/>
    <property type="molecule type" value="Genomic_DNA"/>
</dbReference>
<dbReference type="InterPro" id="IPR005064">
    <property type="entry name" value="BUG"/>
</dbReference>
<dbReference type="SUPFAM" id="SSF53850">
    <property type="entry name" value="Periplasmic binding protein-like II"/>
    <property type="match status" value="1"/>
</dbReference>
<dbReference type="Pfam" id="PF03401">
    <property type="entry name" value="TctC"/>
    <property type="match status" value="1"/>
</dbReference>
<protein>
    <recommendedName>
        <fullName evidence="5">Tripartite tricarboxylate transporter substrate binding protein</fullName>
    </recommendedName>
</protein>
<dbReference type="PATRIC" id="fig|1178482.3.peg.3623"/>
<reference evidence="3 4" key="1">
    <citation type="submission" date="2013-08" db="EMBL/GenBank/DDBJ databases">
        <title>draft genome of Halomonas huanghegensis, strain BJGMM-B45T.</title>
        <authorList>
            <person name="Miao C."/>
            <person name="Wan Y."/>
            <person name="Jin W."/>
        </authorList>
    </citation>
    <scope>NUCLEOTIDE SEQUENCE [LARGE SCALE GENOMIC DNA]</scope>
    <source>
        <strain evidence="3 4">BJGMM-B45</strain>
    </source>
</reference>
<organism evidence="3 4">
    <name type="scientific">Halomonas huangheensis</name>
    <dbReference type="NCBI Taxonomy" id="1178482"/>
    <lineage>
        <taxon>Bacteria</taxon>
        <taxon>Pseudomonadati</taxon>
        <taxon>Pseudomonadota</taxon>
        <taxon>Gammaproteobacteria</taxon>
        <taxon>Oceanospirillales</taxon>
        <taxon>Halomonadaceae</taxon>
        <taxon>Halomonas</taxon>
    </lineage>
</organism>
<evidence type="ECO:0000313" key="4">
    <source>
        <dbReference type="Proteomes" id="UP000019113"/>
    </source>
</evidence>
<keyword evidence="4" id="KW-1185">Reference proteome</keyword>
<feature type="signal peptide" evidence="2">
    <location>
        <begin position="1"/>
        <end position="24"/>
    </location>
</feature>
<proteinExistence type="inferred from homology"/>
<dbReference type="PANTHER" id="PTHR42928:SF1">
    <property type="entry name" value="BLR4371 PROTEIN"/>
    <property type="match status" value="1"/>
</dbReference>
<dbReference type="eggNOG" id="COG3181">
    <property type="taxonomic scope" value="Bacteria"/>
</dbReference>
<evidence type="ECO:0000313" key="3">
    <source>
        <dbReference type="EMBL" id="ERL50520.1"/>
    </source>
</evidence>
<evidence type="ECO:0008006" key="5">
    <source>
        <dbReference type="Google" id="ProtNLM"/>
    </source>
</evidence>
<dbReference type="InterPro" id="IPR042100">
    <property type="entry name" value="Bug_dom1"/>
</dbReference>
<dbReference type="PIRSF" id="PIRSF017082">
    <property type="entry name" value="YflP"/>
    <property type="match status" value="1"/>
</dbReference>
<feature type="chain" id="PRO_5009977387" description="Tripartite tricarboxylate transporter substrate binding protein" evidence="2">
    <location>
        <begin position="25"/>
        <end position="327"/>
    </location>
</feature>
<dbReference type="Proteomes" id="UP000019113">
    <property type="component" value="Unassembled WGS sequence"/>
</dbReference>
<dbReference type="STRING" id="1178482.AR456_06560"/>
<dbReference type="CDD" id="cd07012">
    <property type="entry name" value="PBP2_Bug_TTT"/>
    <property type="match status" value="1"/>
</dbReference>
<dbReference type="Gene3D" id="3.40.190.150">
    <property type="entry name" value="Bordetella uptake gene, domain 1"/>
    <property type="match status" value="1"/>
</dbReference>
<keyword evidence="2" id="KW-0732">Signal</keyword>
<comment type="similarity">
    <text evidence="1">Belongs to the UPF0065 (bug) family.</text>
</comment>
<comment type="caution">
    <text evidence="3">The sequence shown here is derived from an EMBL/GenBank/DDBJ whole genome shotgun (WGS) entry which is preliminary data.</text>
</comment>
<dbReference type="PANTHER" id="PTHR42928">
    <property type="entry name" value="TRICARBOXYLATE-BINDING PROTEIN"/>
    <property type="match status" value="1"/>
</dbReference>
<dbReference type="RefSeq" id="WP_021820571.1">
    <property type="nucleotide sequence ID" value="NZ_AVBC01000039.1"/>
</dbReference>